<feature type="signal peptide" evidence="1">
    <location>
        <begin position="1"/>
        <end position="19"/>
    </location>
</feature>
<dbReference type="GO" id="GO:0008233">
    <property type="term" value="F:peptidase activity"/>
    <property type="evidence" value="ECO:0007669"/>
    <property type="project" value="InterPro"/>
</dbReference>
<accession>A0A0G1H1U0</accession>
<sequence length="203" mass="21949">MFLSNFLLGLLLAFSPVSAVSAVHEFPPSEIKESPAVPDVPFYSQFSDINSIAWKKSACGIASLAMVINFYKPEAVSPEALLQRGITAGAYVKDKGWSHWGLVSLAKKYGLDGEPVDLSGLKTDDAFSGLKDALKNGPVIASVHYKFEPQNPIPHLVVIRGLSGNTVFYNDPAGKTGGGEISTENFLKAWKKRFISFALEEKG</sequence>
<dbReference type="GO" id="GO:0005524">
    <property type="term" value="F:ATP binding"/>
    <property type="evidence" value="ECO:0007669"/>
    <property type="project" value="InterPro"/>
</dbReference>
<dbReference type="InterPro" id="IPR005074">
    <property type="entry name" value="Peptidase_C39"/>
</dbReference>
<gene>
    <name evidence="3" type="ORF">UW30_C0009G0006</name>
</gene>
<dbReference type="PROSITE" id="PS50990">
    <property type="entry name" value="PEPTIDASE_C39"/>
    <property type="match status" value="1"/>
</dbReference>
<dbReference type="Pfam" id="PF13529">
    <property type="entry name" value="Peptidase_C39_2"/>
    <property type="match status" value="1"/>
</dbReference>
<dbReference type="Proteomes" id="UP000034736">
    <property type="component" value="Unassembled WGS sequence"/>
</dbReference>
<dbReference type="EMBL" id="LCHU01000009">
    <property type="protein sequence ID" value="KKT41326.1"/>
    <property type="molecule type" value="Genomic_DNA"/>
</dbReference>
<organism evidence="3 4">
    <name type="scientific">Candidatus Giovannonibacteria bacterium GW2011_GWA2_44_13b</name>
    <dbReference type="NCBI Taxonomy" id="1618647"/>
    <lineage>
        <taxon>Bacteria</taxon>
        <taxon>Candidatus Giovannoniibacteriota</taxon>
    </lineage>
</organism>
<reference evidence="3 4" key="1">
    <citation type="journal article" date="2015" name="Nature">
        <title>rRNA introns, odd ribosomes, and small enigmatic genomes across a large radiation of phyla.</title>
        <authorList>
            <person name="Brown C.T."/>
            <person name="Hug L.A."/>
            <person name="Thomas B.C."/>
            <person name="Sharon I."/>
            <person name="Castelle C.J."/>
            <person name="Singh A."/>
            <person name="Wilkins M.J."/>
            <person name="Williams K.H."/>
            <person name="Banfield J.F."/>
        </authorList>
    </citation>
    <scope>NUCLEOTIDE SEQUENCE [LARGE SCALE GENOMIC DNA]</scope>
</reference>
<dbReference type="AlphaFoldDB" id="A0A0G1H1U0"/>
<evidence type="ECO:0000313" key="4">
    <source>
        <dbReference type="Proteomes" id="UP000034736"/>
    </source>
</evidence>
<dbReference type="InterPro" id="IPR039564">
    <property type="entry name" value="Peptidase_C39-like"/>
</dbReference>
<evidence type="ECO:0000313" key="3">
    <source>
        <dbReference type="EMBL" id="KKT41326.1"/>
    </source>
</evidence>
<protein>
    <recommendedName>
        <fullName evidence="2">Peptidase C39 domain-containing protein</fullName>
    </recommendedName>
</protein>
<dbReference type="GO" id="GO:0006508">
    <property type="term" value="P:proteolysis"/>
    <property type="evidence" value="ECO:0007669"/>
    <property type="project" value="InterPro"/>
</dbReference>
<feature type="chain" id="PRO_5002537417" description="Peptidase C39 domain-containing protein" evidence="1">
    <location>
        <begin position="20"/>
        <end position="203"/>
    </location>
</feature>
<keyword evidence="1" id="KW-0732">Signal</keyword>
<proteinExistence type="predicted"/>
<evidence type="ECO:0000259" key="2">
    <source>
        <dbReference type="PROSITE" id="PS50990"/>
    </source>
</evidence>
<feature type="domain" description="Peptidase C39" evidence="2">
    <location>
        <begin position="55"/>
        <end position="197"/>
    </location>
</feature>
<dbReference type="GO" id="GO:0016020">
    <property type="term" value="C:membrane"/>
    <property type="evidence" value="ECO:0007669"/>
    <property type="project" value="InterPro"/>
</dbReference>
<comment type="caution">
    <text evidence="3">The sequence shown here is derived from an EMBL/GenBank/DDBJ whole genome shotgun (WGS) entry which is preliminary data.</text>
</comment>
<name>A0A0G1H1U0_9BACT</name>
<evidence type="ECO:0000256" key="1">
    <source>
        <dbReference type="SAM" id="SignalP"/>
    </source>
</evidence>
<dbReference type="Gene3D" id="3.90.70.10">
    <property type="entry name" value="Cysteine proteinases"/>
    <property type="match status" value="1"/>
</dbReference>